<dbReference type="eggNOG" id="COG0161">
    <property type="taxonomic scope" value="Bacteria"/>
</dbReference>
<evidence type="ECO:0000256" key="3">
    <source>
        <dbReference type="ARBA" id="ARBA00022679"/>
    </source>
</evidence>
<dbReference type="RefSeq" id="WP_035251139.1">
    <property type="nucleotide sequence ID" value="NZ_AQQY01000006.1"/>
</dbReference>
<keyword evidence="3" id="KW-0808">Transferase</keyword>
<dbReference type="Pfam" id="PF00202">
    <property type="entry name" value="Aminotran_3"/>
    <property type="match status" value="1"/>
</dbReference>
<evidence type="ECO:0000256" key="5">
    <source>
        <dbReference type="RuleBase" id="RU003560"/>
    </source>
</evidence>
<dbReference type="AlphaFoldDB" id="A0A058ZJA8"/>
<sequence>MSRVFHRHSNKLPPIGTKGGGVYLYDADGKAYFDGSGGAAVSCLGHGDPDIINAIKQQLDSMAFAHTGFLGSQPAEDLADLLVDHAPDGLEHVYFVSGGSEAVEAALKLARQYFLEIGQPERSKIIARRQSYHGNTLGALAVGGNAWRREPFAPLLMNVSHIAPCYEYRDRRADETSSDYGQRVANELEQEILRLGTDQVMAFVAEPVVGATMGAVPAVEGYFKRIREICDTYGVLLILDEVMCGMGRTGTLFAAEQDGVSPDICTIAKGLGAGYQPIGATLCSVEIFDAIKTGSGFFQHGHTYVGHPTACAAGLAVVQKLTQGGIVDQVSAKGKQLRDLLHQEFGQHPNVGDIRGRGLFVGLEFVADRDSKAVIDPSHKFNARLKTAAFEAGLICYPMGGTIDGKNGDHVLLAPPFISEDHHLEEVVSKLSIAVSKVTADLGM</sequence>
<dbReference type="GO" id="GO:0030170">
    <property type="term" value="F:pyridoxal phosphate binding"/>
    <property type="evidence" value="ECO:0007669"/>
    <property type="project" value="InterPro"/>
</dbReference>
<accession>A0A058ZJA8</accession>
<dbReference type="Gene3D" id="3.40.640.10">
    <property type="entry name" value="Type I PLP-dependent aspartate aminotransferase-like (Major domain)"/>
    <property type="match status" value="1"/>
</dbReference>
<evidence type="ECO:0000313" key="6">
    <source>
        <dbReference type="EMBL" id="KCV81699.1"/>
    </source>
</evidence>
<dbReference type="Proteomes" id="UP000024836">
    <property type="component" value="Unassembled WGS sequence"/>
</dbReference>
<dbReference type="OrthoDB" id="9801834at2"/>
<dbReference type="FunFam" id="3.40.640.10:FF:000014">
    <property type="entry name" value="Adenosylmethionine-8-amino-7-oxononanoate aminotransferase, probable"/>
    <property type="match status" value="1"/>
</dbReference>
<gene>
    <name evidence="6" type="ORF">ATO10_10150</name>
</gene>
<proteinExistence type="inferred from homology"/>
<dbReference type="PATRIC" id="fig|1461693.3.peg.2054"/>
<dbReference type="InterPro" id="IPR015424">
    <property type="entry name" value="PyrdxlP-dep_Trfase"/>
</dbReference>
<comment type="caution">
    <text evidence="6">The sequence shown here is derived from an EMBL/GenBank/DDBJ whole genome shotgun (WGS) entry which is preliminary data.</text>
</comment>
<evidence type="ECO:0000256" key="2">
    <source>
        <dbReference type="ARBA" id="ARBA00022576"/>
    </source>
</evidence>
<protein>
    <recommendedName>
        <fullName evidence="8">Aminotransferase</fullName>
    </recommendedName>
</protein>
<dbReference type="PIRSF" id="PIRSF000521">
    <property type="entry name" value="Transaminase_4ab_Lys_Orn"/>
    <property type="match status" value="1"/>
</dbReference>
<dbReference type="STRING" id="1461693.ATO10_10150"/>
<evidence type="ECO:0000256" key="1">
    <source>
        <dbReference type="ARBA" id="ARBA00008954"/>
    </source>
</evidence>
<reference evidence="6 7" key="1">
    <citation type="submission" date="2013-04" db="EMBL/GenBank/DDBJ databases">
        <title>Shimia sp. 22II-S11-Z10 Genome Sequencing.</title>
        <authorList>
            <person name="Lai Q."/>
            <person name="Li G."/>
            <person name="Shao Z."/>
        </authorList>
    </citation>
    <scope>NUCLEOTIDE SEQUENCE [LARGE SCALE GENOMIC DNA]</scope>
    <source>
        <strain evidence="7">22II-S11-Z10</strain>
    </source>
</reference>
<dbReference type="PANTHER" id="PTHR43094">
    <property type="entry name" value="AMINOTRANSFERASE"/>
    <property type="match status" value="1"/>
</dbReference>
<dbReference type="CDD" id="cd00610">
    <property type="entry name" value="OAT_like"/>
    <property type="match status" value="1"/>
</dbReference>
<organism evidence="6 7">
    <name type="scientific">Actibacterium atlanticum</name>
    <dbReference type="NCBI Taxonomy" id="1461693"/>
    <lineage>
        <taxon>Bacteria</taxon>
        <taxon>Pseudomonadati</taxon>
        <taxon>Pseudomonadota</taxon>
        <taxon>Alphaproteobacteria</taxon>
        <taxon>Rhodobacterales</taxon>
        <taxon>Roseobacteraceae</taxon>
        <taxon>Actibacterium</taxon>
    </lineage>
</organism>
<dbReference type="InterPro" id="IPR005814">
    <property type="entry name" value="Aminotrans_3"/>
</dbReference>
<comment type="similarity">
    <text evidence="1 5">Belongs to the class-III pyridoxal-phosphate-dependent aminotransferase family.</text>
</comment>
<dbReference type="InterPro" id="IPR015422">
    <property type="entry name" value="PyrdxlP-dep_Trfase_small"/>
</dbReference>
<dbReference type="InterPro" id="IPR015421">
    <property type="entry name" value="PyrdxlP-dep_Trfase_major"/>
</dbReference>
<keyword evidence="2" id="KW-0032">Aminotransferase</keyword>
<dbReference type="SUPFAM" id="SSF53383">
    <property type="entry name" value="PLP-dependent transferases"/>
    <property type="match status" value="1"/>
</dbReference>
<keyword evidence="7" id="KW-1185">Reference proteome</keyword>
<name>A0A058ZJA8_9RHOB</name>
<dbReference type="PANTHER" id="PTHR43094:SF1">
    <property type="entry name" value="AMINOTRANSFERASE CLASS-III"/>
    <property type="match status" value="1"/>
</dbReference>
<dbReference type="NCBIfam" id="NF005685">
    <property type="entry name" value="PRK07483.1"/>
    <property type="match status" value="1"/>
</dbReference>
<keyword evidence="4 5" id="KW-0663">Pyridoxal phosphate</keyword>
<evidence type="ECO:0000313" key="7">
    <source>
        <dbReference type="Proteomes" id="UP000024836"/>
    </source>
</evidence>
<evidence type="ECO:0008006" key="8">
    <source>
        <dbReference type="Google" id="ProtNLM"/>
    </source>
</evidence>
<dbReference type="Gene3D" id="3.90.1150.10">
    <property type="entry name" value="Aspartate Aminotransferase, domain 1"/>
    <property type="match status" value="1"/>
</dbReference>
<dbReference type="EMBL" id="AQQY01000006">
    <property type="protein sequence ID" value="KCV81699.1"/>
    <property type="molecule type" value="Genomic_DNA"/>
</dbReference>
<dbReference type="GO" id="GO:0005829">
    <property type="term" value="C:cytosol"/>
    <property type="evidence" value="ECO:0007669"/>
    <property type="project" value="TreeGrafter"/>
</dbReference>
<dbReference type="GO" id="GO:0008483">
    <property type="term" value="F:transaminase activity"/>
    <property type="evidence" value="ECO:0007669"/>
    <property type="project" value="UniProtKB-KW"/>
</dbReference>
<evidence type="ECO:0000256" key="4">
    <source>
        <dbReference type="ARBA" id="ARBA00022898"/>
    </source>
</evidence>